<dbReference type="Pfam" id="PF00122">
    <property type="entry name" value="E1-E2_ATPase"/>
    <property type="match status" value="1"/>
</dbReference>
<dbReference type="InterPro" id="IPR023214">
    <property type="entry name" value="HAD_sf"/>
</dbReference>
<keyword evidence="13 19" id="KW-0472">Membrane</keyword>
<evidence type="ECO:0000256" key="20">
    <source>
        <dbReference type="SAM" id="MobiDB-lite"/>
    </source>
</evidence>
<keyword evidence="9 17" id="KW-0067">ATP-binding</keyword>
<dbReference type="FunFam" id="2.70.150.10:FF:000021">
    <property type="entry name" value="Phospholipid-transporting ATPase"/>
    <property type="match status" value="1"/>
</dbReference>
<dbReference type="InterPro" id="IPR036412">
    <property type="entry name" value="HAD-like_sf"/>
</dbReference>
<feature type="domain" description="P-type ATPase A" evidence="21">
    <location>
        <begin position="141"/>
        <end position="188"/>
    </location>
</feature>
<dbReference type="AlphaFoldDB" id="A0AAD9E6S5"/>
<feature type="binding site" evidence="17">
    <location>
        <position position="716"/>
    </location>
    <ligand>
        <name>ATP</name>
        <dbReference type="ChEBI" id="CHEBI:30616"/>
    </ligand>
</feature>
<dbReference type="InterPro" id="IPR059000">
    <property type="entry name" value="ATPase_P-type_domA"/>
</dbReference>
<dbReference type="PANTHER" id="PTHR24092">
    <property type="entry name" value="PROBABLE PHOSPHOLIPID-TRANSPORTING ATPASE"/>
    <property type="match status" value="1"/>
</dbReference>
<dbReference type="GO" id="GO:0005802">
    <property type="term" value="C:trans-Golgi network"/>
    <property type="evidence" value="ECO:0007669"/>
    <property type="project" value="TreeGrafter"/>
</dbReference>
<dbReference type="PANTHER" id="PTHR24092:SF98">
    <property type="entry name" value="PHOSPHOLIPID-TRANSPORTING ATPASE IB"/>
    <property type="match status" value="1"/>
</dbReference>
<evidence type="ECO:0000256" key="14">
    <source>
        <dbReference type="ARBA" id="ARBA00034036"/>
    </source>
</evidence>
<dbReference type="InterPro" id="IPR044492">
    <property type="entry name" value="P_typ_ATPase_HD_dom"/>
</dbReference>
<feature type="transmembrane region" description="Helical" evidence="19">
    <location>
        <begin position="991"/>
        <end position="1012"/>
    </location>
</feature>
<protein>
    <recommendedName>
        <fullName evidence="19">Phospholipid-transporting ATPase</fullName>
        <ecNumber evidence="19">7.6.2.1</ecNumber>
    </recommendedName>
</protein>
<dbReference type="Gene3D" id="2.70.150.10">
    <property type="entry name" value="Calcium-transporting ATPase, cytoplasmic transduction domain A"/>
    <property type="match status" value="1"/>
</dbReference>
<feature type="binding site" evidence="17">
    <location>
        <position position="602"/>
    </location>
    <ligand>
        <name>ATP</name>
        <dbReference type="ChEBI" id="CHEBI:30616"/>
    </ligand>
</feature>
<evidence type="ECO:0000259" key="21">
    <source>
        <dbReference type="Pfam" id="PF00122"/>
    </source>
</evidence>
<dbReference type="InterPro" id="IPR032631">
    <property type="entry name" value="P-type_ATPase_N"/>
</dbReference>
<feature type="domain" description="P-type ATPase C-terminal" evidence="23">
    <location>
        <begin position="888"/>
        <end position="933"/>
    </location>
</feature>
<evidence type="ECO:0000313" key="25">
    <source>
        <dbReference type="Proteomes" id="UP001239994"/>
    </source>
</evidence>
<evidence type="ECO:0000313" key="24">
    <source>
        <dbReference type="EMBL" id="KAK1806523.1"/>
    </source>
</evidence>
<dbReference type="SUPFAM" id="SSF81660">
    <property type="entry name" value="Metal cation-transporting ATPase, ATP-binding domain N"/>
    <property type="match status" value="1"/>
</dbReference>
<proteinExistence type="inferred from homology"/>
<dbReference type="SUPFAM" id="SSF56784">
    <property type="entry name" value="HAD-like"/>
    <property type="match status" value="1"/>
</dbReference>
<feature type="binding site" evidence="18">
    <location>
        <position position="429"/>
    </location>
    <ligand>
        <name>Mg(2+)</name>
        <dbReference type="ChEBI" id="CHEBI:18420"/>
    </ligand>
</feature>
<dbReference type="FunFam" id="3.40.1110.10:FF:000010">
    <property type="entry name" value="Phospholipid-transporting ATPase"/>
    <property type="match status" value="1"/>
</dbReference>
<feature type="binding site" evidence="17">
    <location>
        <position position="864"/>
    </location>
    <ligand>
        <name>ATP</name>
        <dbReference type="ChEBI" id="CHEBI:30616"/>
    </ligand>
</feature>
<feature type="binding site" evidence="17">
    <location>
        <position position="635"/>
    </location>
    <ligand>
        <name>ATP</name>
        <dbReference type="ChEBI" id="CHEBI:30616"/>
    </ligand>
</feature>
<dbReference type="GO" id="GO:0000287">
    <property type="term" value="F:magnesium ion binding"/>
    <property type="evidence" value="ECO:0007669"/>
    <property type="project" value="UniProtKB-UniRule"/>
</dbReference>
<keyword evidence="6 19" id="KW-0812">Transmembrane</keyword>
<feature type="binding site" evidence="17">
    <location>
        <position position="835"/>
    </location>
    <ligand>
        <name>ATP</name>
        <dbReference type="ChEBI" id="CHEBI:30616"/>
    </ligand>
</feature>
<evidence type="ECO:0000256" key="3">
    <source>
        <dbReference type="ARBA" id="ARBA00004236"/>
    </source>
</evidence>
<dbReference type="Pfam" id="PF16209">
    <property type="entry name" value="PhoLip_ATPase_N"/>
    <property type="match status" value="1"/>
</dbReference>
<feature type="transmembrane region" description="Helical" evidence="19">
    <location>
        <begin position="1033"/>
        <end position="1054"/>
    </location>
</feature>
<dbReference type="SFLD" id="SFLDS00003">
    <property type="entry name" value="Haloacid_Dehalogenase"/>
    <property type="match status" value="1"/>
</dbReference>
<dbReference type="NCBIfam" id="TIGR01652">
    <property type="entry name" value="ATPase-Plipid"/>
    <property type="match status" value="1"/>
</dbReference>
<dbReference type="Pfam" id="PF16212">
    <property type="entry name" value="PhoLip_ATPase_C"/>
    <property type="match status" value="2"/>
</dbReference>
<feature type="binding site" evidence="18">
    <location>
        <position position="865"/>
    </location>
    <ligand>
        <name>Mg(2+)</name>
        <dbReference type="ChEBI" id="CHEBI:18420"/>
    </ligand>
</feature>
<keyword evidence="7 18" id="KW-0479">Metal-binding</keyword>
<evidence type="ECO:0000256" key="11">
    <source>
        <dbReference type="ARBA" id="ARBA00022967"/>
    </source>
</evidence>
<dbReference type="GO" id="GO:0005524">
    <property type="term" value="F:ATP binding"/>
    <property type="evidence" value="ECO:0007669"/>
    <property type="project" value="UniProtKB-UniRule"/>
</dbReference>
<evidence type="ECO:0000256" key="9">
    <source>
        <dbReference type="ARBA" id="ARBA00022840"/>
    </source>
</evidence>
<dbReference type="InterPro" id="IPR008250">
    <property type="entry name" value="ATPase_P-typ_transduc_dom_A_sf"/>
</dbReference>
<dbReference type="SUPFAM" id="SSF81665">
    <property type="entry name" value="Calcium ATPase, transmembrane domain M"/>
    <property type="match status" value="1"/>
</dbReference>
<comment type="catalytic activity">
    <reaction evidence="15">
        <text>a 1,2-diacyl-sn-glycero-3-phospho-L-serine(out) + ATP + H2O = a 1,2-diacyl-sn-glycero-3-phospho-L-serine(in) + ADP + phosphate + H(+)</text>
        <dbReference type="Rhea" id="RHEA:38567"/>
        <dbReference type="ChEBI" id="CHEBI:15377"/>
        <dbReference type="ChEBI" id="CHEBI:15378"/>
        <dbReference type="ChEBI" id="CHEBI:30616"/>
        <dbReference type="ChEBI" id="CHEBI:43474"/>
        <dbReference type="ChEBI" id="CHEBI:57262"/>
        <dbReference type="ChEBI" id="CHEBI:456216"/>
    </reaction>
    <physiologicalReaction direction="left-to-right" evidence="15">
        <dbReference type="Rhea" id="RHEA:38568"/>
    </physiologicalReaction>
</comment>
<feature type="binding site" evidence="17">
    <location>
        <position position="427"/>
    </location>
    <ligand>
        <name>ATP</name>
        <dbReference type="ChEBI" id="CHEBI:30616"/>
    </ligand>
</feature>
<feature type="domain" description="P-type ATPase N-terminal" evidence="22">
    <location>
        <begin position="52"/>
        <end position="112"/>
    </location>
</feature>
<dbReference type="GO" id="GO:0048666">
    <property type="term" value="P:neuron development"/>
    <property type="evidence" value="ECO:0007669"/>
    <property type="project" value="TreeGrafter"/>
</dbReference>
<feature type="active site" description="4-aspartylphosphate intermediate" evidence="16">
    <location>
        <position position="427"/>
    </location>
</feature>
<dbReference type="EMBL" id="JAROKS010000001">
    <property type="protein sequence ID" value="KAK1806523.1"/>
    <property type="molecule type" value="Genomic_DNA"/>
</dbReference>
<evidence type="ECO:0000256" key="15">
    <source>
        <dbReference type="ARBA" id="ARBA00051303"/>
    </source>
</evidence>
<comment type="caution">
    <text evidence="24">The sequence shown here is derived from an EMBL/GenBank/DDBJ whole genome shotgun (WGS) entry which is preliminary data.</text>
</comment>
<dbReference type="PROSITE" id="PS00154">
    <property type="entry name" value="ATPASE_E1_E2"/>
    <property type="match status" value="1"/>
</dbReference>
<evidence type="ECO:0000256" key="17">
    <source>
        <dbReference type="PIRSR" id="PIRSR606539-2"/>
    </source>
</evidence>
<dbReference type="Gene3D" id="3.40.1110.10">
    <property type="entry name" value="Calcium-transporting ATPase, cytoplasmic domain N"/>
    <property type="match status" value="1"/>
</dbReference>
<comment type="subcellular location">
    <subcellularLocation>
        <location evidence="3">Cell membrane</location>
    </subcellularLocation>
    <subcellularLocation>
        <location evidence="2 19">Membrane</location>
        <topology evidence="2 19">Multi-pass membrane protein</topology>
    </subcellularLocation>
</comment>
<evidence type="ECO:0000259" key="22">
    <source>
        <dbReference type="Pfam" id="PF16209"/>
    </source>
</evidence>
<feature type="binding site" evidence="17">
    <location>
        <position position="865"/>
    </location>
    <ligand>
        <name>ATP</name>
        <dbReference type="ChEBI" id="CHEBI:30616"/>
    </ligand>
</feature>
<dbReference type="InterPro" id="IPR006539">
    <property type="entry name" value="P-type_ATPase_IV"/>
</dbReference>
<evidence type="ECO:0000256" key="16">
    <source>
        <dbReference type="PIRSR" id="PIRSR606539-1"/>
    </source>
</evidence>
<dbReference type="InterPro" id="IPR001757">
    <property type="entry name" value="P_typ_ATPase"/>
</dbReference>
<keyword evidence="25" id="KW-1185">Reference proteome</keyword>
<feature type="binding site" evidence="17">
    <location>
        <position position="429"/>
    </location>
    <ligand>
        <name>ATP</name>
        <dbReference type="ChEBI" id="CHEBI:30616"/>
    </ligand>
</feature>
<evidence type="ECO:0000256" key="10">
    <source>
        <dbReference type="ARBA" id="ARBA00022842"/>
    </source>
</evidence>
<evidence type="ECO:0000259" key="23">
    <source>
        <dbReference type="Pfam" id="PF16212"/>
    </source>
</evidence>
<gene>
    <name evidence="24" type="ORF">P4O66_005028</name>
</gene>
<dbReference type="Gene3D" id="3.40.50.1000">
    <property type="entry name" value="HAD superfamily/HAD-like"/>
    <property type="match status" value="1"/>
</dbReference>
<keyword evidence="8 17" id="KW-0547">Nucleotide-binding</keyword>
<keyword evidence="11 19" id="KW-1278">Translocase</keyword>
<dbReference type="GO" id="GO:0016887">
    <property type="term" value="F:ATP hydrolysis activity"/>
    <property type="evidence" value="ECO:0007669"/>
    <property type="project" value="InterPro"/>
</dbReference>
<feature type="binding site" evidence="17">
    <location>
        <position position="841"/>
    </location>
    <ligand>
        <name>ATP</name>
        <dbReference type="ChEBI" id="CHEBI:30616"/>
    </ligand>
</feature>
<dbReference type="SUPFAM" id="SSF81653">
    <property type="entry name" value="Calcium ATPase, transduction domain A"/>
    <property type="match status" value="1"/>
</dbReference>
<comment type="similarity">
    <text evidence="4 19">Belongs to the cation transport ATPase (P-type) (TC 3.A.3) family. Type IV subfamily.</text>
</comment>
<feature type="transmembrane region" description="Helical" evidence="19">
    <location>
        <begin position="1112"/>
        <end position="1130"/>
    </location>
</feature>
<feature type="transmembrane region" description="Helical" evidence="19">
    <location>
        <begin position="313"/>
        <end position="336"/>
    </location>
</feature>
<dbReference type="SFLD" id="SFLDF00027">
    <property type="entry name" value="p-type_atpase"/>
    <property type="match status" value="1"/>
</dbReference>
<dbReference type="CDD" id="cd02073">
    <property type="entry name" value="P-type_ATPase_APLT_Dnf-like"/>
    <property type="match status" value="1"/>
</dbReference>
<dbReference type="EC" id="7.6.2.1" evidence="19"/>
<evidence type="ECO:0000256" key="4">
    <source>
        <dbReference type="ARBA" id="ARBA00008109"/>
    </source>
</evidence>
<dbReference type="NCBIfam" id="TIGR01494">
    <property type="entry name" value="ATPase_P-type"/>
    <property type="match status" value="2"/>
</dbReference>
<dbReference type="InterPro" id="IPR032630">
    <property type="entry name" value="P_typ_ATPase_c"/>
</dbReference>
<organism evidence="24 25">
    <name type="scientific">Electrophorus voltai</name>
    <dbReference type="NCBI Taxonomy" id="2609070"/>
    <lineage>
        <taxon>Eukaryota</taxon>
        <taxon>Metazoa</taxon>
        <taxon>Chordata</taxon>
        <taxon>Craniata</taxon>
        <taxon>Vertebrata</taxon>
        <taxon>Euteleostomi</taxon>
        <taxon>Actinopterygii</taxon>
        <taxon>Neopterygii</taxon>
        <taxon>Teleostei</taxon>
        <taxon>Ostariophysi</taxon>
        <taxon>Gymnotiformes</taxon>
        <taxon>Gymnotoidei</taxon>
        <taxon>Gymnotidae</taxon>
        <taxon>Electrophorus</taxon>
    </lineage>
</organism>
<comment type="catalytic activity">
    <reaction evidence="14 19">
        <text>ATP + H2O + phospholipidSide 1 = ADP + phosphate + phospholipidSide 2.</text>
        <dbReference type="EC" id="7.6.2.1"/>
    </reaction>
</comment>
<feature type="binding site" evidence="17">
    <location>
        <position position="717"/>
    </location>
    <ligand>
        <name>ATP</name>
        <dbReference type="ChEBI" id="CHEBI:30616"/>
    </ligand>
</feature>
<feature type="transmembrane region" description="Helical" evidence="19">
    <location>
        <begin position="1074"/>
        <end position="1091"/>
    </location>
</feature>
<keyword evidence="5" id="KW-1003">Cell membrane</keyword>
<evidence type="ECO:0000256" key="12">
    <source>
        <dbReference type="ARBA" id="ARBA00022989"/>
    </source>
</evidence>
<dbReference type="Pfam" id="PF13246">
    <property type="entry name" value="Cation_ATPase"/>
    <property type="match status" value="1"/>
</dbReference>
<sequence length="1228" mass="137536">MKPRDPRLSPHPSSATGPACSSAGYRKADDEMSGTTSQADLIDASARTVWLNRPQNTKFCDNHVSTTKYGIFTFLPRFLYEQIRRAANAFFLFIALMQQIPDVSPTGRYTTLVPLIFILTVAGIKEIIEDYKRHKADNTVNKKKTTVLRNGAWQTIIWKQVAVGDIVKVTNGQHLPADMVIVSSRAVVLFYSEPQAMCYTETSNLDGETNLKIRQGLSLTAGVQSVEEFVALSGRLECEGPNRHLYDFTGTLRLDNHNPVPLGPDQVLLRGAQIRNTQWIVGIVVYTGHDSKLMQNSTKAPLKRSNVERVTNVQILVLFCILLVMALVSSVGAAIWNKQHTDEACWYLSRTGDISLNFWYNLLTFIILYNNLIPISLLVTLEVVKFTQALFINWDMEMYYSETDTPAMARTSNLNEELGQVKYLFSDKTGTLTCNVMHFKKCTIAGITYGHFPELDCDRSMEDFSHLPPSSTSSTEFEDPALIQNIEKNHPTSPQICEFLTMMAVCHTVVPERDVNQIIYQASSPDEGALVKGAKNLGFVFTARTPHSVIIEAVSRFMLTPYLSRGEEMTYELLNVLEFSSNRKRMSVVVRTPTGKLRLYCKGADNVIFERLHEASQYKELTVAHLEQFATEGLRTLCFACVDLEEDVYQDWLKVYNRVSTILKDRTQKLEECYELLEKNLLLLGATAIEDRLQTGVPETIATLMRADIKIWVLTGDKQETAINIAYSCKLVTHGMSLIIVNEDSLDALALVMGVGKVLLLLVAQPNAKCATGVWLPATRATLVAHCSSLGDSLRKENELALIMDGQTLKYALSFEVRQAFLDIALSCKAVICCRVSPLQKSEIVDMVKKHVKAITLAIGDGANDVGMIQTAHVGVGISGNEGMQATNSSDYSIAQFSYLEKLLLVHGAWSYNRVTKCILYCFYKNVVLYIIEVNALLLLPAKCVPNVCVCVSSVCWEMAQAHMAYVPTMLWFAFVNGFSGQILFERWCIGLYNVIFTALPPFTLGIFDRPCSQQNMLRFPQLYRITQNADGFNTKVFWGHCINALIHSIILFWFPLKVLEHDTPFESGHSVDYLFVGNIVYTYVVLTVCLKAGMETTAWTKAVRVMKCWSFWLGLILVPAACLLKDVAWNAGRRTVRKTLLEEVQELEARAVDPGAAVLRDASGRSLNERAHLLTRVFRKTPSSVGRSNSVQQTVSHGYAFSQEEHGVVSQSQVVRSYDTTRQRPSL</sequence>
<feature type="binding site" evidence="17">
    <location>
        <position position="579"/>
    </location>
    <ligand>
        <name>ATP</name>
        <dbReference type="ChEBI" id="CHEBI:30616"/>
    </ligand>
</feature>
<feature type="domain" description="P-type ATPase C-terminal" evidence="23">
    <location>
        <begin position="964"/>
        <end position="1103"/>
    </location>
</feature>
<evidence type="ECO:0000256" key="8">
    <source>
        <dbReference type="ARBA" id="ARBA00022741"/>
    </source>
</evidence>
<evidence type="ECO:0000256" key="6">
    <source>
        <dbReference type="ARBA" id="ARBA00022692"/>
    </source>
</evidence>
<evidence type="ECO:0000256" key="13">
    <source>
        <dbReference type="ARBA" id="ARBA00023136"/>
    </source>
</evidence>
<evidence type="ECO:0000256" key="7">
    <source>
        <dbReference type="ARBA" id="ARBA00022723"/>
    </source>
</evidence>
<evidence type="ECO:0000256" key="18">
    <source>
        <dbReference type="PIRSR" id="PIRSR606539-3"/>
    </source>
</evidence>
<feature type="binding site" evidence="18">
    <location>
        <position position="427"/>
    </location>
    <ligand>
        <name>Mg(2+)</name>
        <dbReference type="ChEBI" id="CHEBI:18420"/>
    </ligand>
</feature>
<reference evidence="24" key="1">
    <citation type="submission" date="2023-03" db="EMBL/GenBank/DDBJ databases">
        <title>Electrophorus voltai genome.</title>
        <authorList>
            <person name="Bian C."/>
        </authorList>
    </citation>
    <scope>NUCLEOTIDE SEQUENCE</scope>
    <source>
        <strain evidence="24">CB-2022</strain>
        <tissue evidence="24">Muscle</tissue>
    </source>
</reference>
<dbReference type="Proteomes" id="UP001239994">
    <property type="component" value="Unassembled WGS sequence"/>
</dbReference>
<name>A0AAD9E6S5_9TELE</name>
<dbReference type="InterPro" id="IPR023299">
    <property type="entry name" value="ATPase_P-typ_cyto_dom_N"/>
</dbReference>
<dbReference type="SFLD" id="SFLDG00002">
    <property type="entry name" value="C1.7:_P-type_atpase_like"/>
    <property type="match status" value="1"/>
</dbReference>
<feature type="binding site" evidence="17">
    <location>
        <position position="527"/>
    </location>
    <ligand>
        <name>ATP</name>
        <dbReference type="ChEBI" id="CHEBI:30616"/>
    </ligand>
</feature>
<feature type="transmembrane region" description="Helical" evidence="19">
    <location>
        <begin position="358"/>
        <end position="381"/>
    </location>
</feature>
<evidence type="ECO:0000256" key="1">
    <source>
        <dbReference type="ARBA" id="ARBA00001946"/>
    </source>
</evidence>
<feature type="binding site" evidence="17">
    <location>
        <position position="428"/>
    </location>
    <ligand>
        <name>ATP</name>
        <dbReference type="ChEBI" id="CHEBI:30616"/>
    </ligand>
</feature>
<dbReference type="GO" id="GO:0140326">
    <property type="term" value="F:ATPase-coupled intramembrane lipid transporter activity"/>
    <property type="evidence" value="ECO:0007669"/>
    <property type="project" value="UniProtKB-EC"/>
</dbReference>
<evidence type="ECO:0000256" key="2">
    <source>
        <dbReference type="ARBA" id="ARBA00004141"/>
    </source>
</evidence>
<dbReference type="InterPro" id="IPR023298">
    <property type="entry name" value="ATPase_P-typ_TM_dom_sf"/>
</dbReference>
<evidence type="ECO:0000256" key="19">
    <source>
        <dbReference type="RuleBase" id="RU362033"/>
    </source>
</evidence>
<feature type="binding site" evidence="18">
    <location>
        <position position="861"/>
    </location>
    <ligand>
        <name>Mg(2+)</name>
        <dbReference type="ChEBI" id="CHEBI:18420"/>
    </ligand>
</feature>
<dbReference type="GO" id="GO:0005886">
    <property type="term" value="C:plasma membrane"/>
    <property type="evidence" value="ECO:0007669"/>
    <property type="project" value="UniProtKB-SubCell"/>
</dbReference>
<keyword evidence="12 19" id="KW-1133">Transmembrane helix</keyword>
<dbReference type="GO" id="GO:0045332">
    <property type="term" value="P:phospholipid translocation"/>
    <property type="evidence" value="ECO:0007669"/>
    <property type="project" value="TreeGrafter"/>
</dbReference>
<feature type="binding site" evidence="17">
    <location>
        <position position="715"/>
    </location>
    <ligand>
        <name>ATP</name>
        <dbReference type="ChEBI" id="CHEBI:30616"/>
    </ligand>
</feature>
<accession>A0AAD9E6S5</accession>
<keyword evidence="10 18" id="KW-0460">Magnesium</keyword>
<feature type="region of interest" description="Disordered" evidence="20">
    <location>
        <begin position="1"/>
        <end position="31"/>
    </location>
</feature>
<dbReference type="InterPro" id="IPR018303">
    <property type="entry name" value="ATPase_P-typ_P_site"/>
</dbReference>
<evidence type="ECO:0000256" key="5">
    <source>
        <dbReference type="ARBA" id="ARBA00022475"/>
    </source>
</evidence>
<comment type="cofactor">
    <cofactor evidence="1 18">
        <name>Mg(2+)</name>
        <dbReference type="ChEBI" id="CHEBI:18420"/>
    </cofactor>
</comment>